<feature type="compositionally biased region" description="Basic residues" evidence="1">
    <location>
        <begin position="88"/>
        <end position="99"/>
    </location>
</feature>
<feature type="region of interest" description="Disordered" evidence="1">
    <location>
        <begin position="81"/>
        <end position="120"/>
    </location>
</feature>
<comment type="caution">
    <text evidence="2">The sequence shown here is derived from an EMBL/GenBank/DDBJ whole genome shotgun (WGS) entry which is preliminary data.</text>
</comment>
<reference evidence="2" key="1">
    <citation type="submission" date="2018-11" db="EMBL/GenBank/DDBJ databases">
        <authorList>
            <person name="Alioto T."/>
            <person name="Alioto T."/>
        </authorList>
    </citation>
    <scope>NUCLEOTIDE SEQUENCE</scope>
</reference>
<dbReference type="AlphaFoldDB" id="A0A8B6D1R5"/>
<dbReference type="EMBL" id="UYJE01002656">
    <property type="protein sequence ID" value="VDI12597.1"/>
    <property type="molecule type" value="Genomic_DNA"/>
</dbReference>
<evidence type="ECO:0000313" key="2">
    <source>
        <dbReference type="EMBL" id="VDI12597.1"/>
    </source>
</evidence>
<protein>
    <submittedName>
        <fullName evidence="2">Uncharacterized protein</fullName>
    </submittedName>
</protein>
<name>A0A8B6D1R5_MYTGA</name>
<dbReference type="Proteomes" id="UP000596742">
    <property type="component" value="Unassembled WGS sequence"/>
</dbReference>
<gene>
    <name evidence="2" type="ORF">MGAL_10B023851</name>
</gene>
<keyword evidence="3" id="KW-1185">Reference proteome</keyword>
<organism evidence="2 3">
    <name type="scientific">Mytilus galloprovincialis</name>
    <name type="common">Mediterranean mussel</name>
    <dbReference type="NCBI Taxonomy" id="29158"/>
    <lineage>
        <taxon>Eukaryota</taxon>
        <taxon>Metazoa</taxon>
        <taxon>Spiralia</taxon>
        <taxon>Lophotrochozoa</taxon>
        <taxon>Mollusca</taxon>
        <taxon>Bivalvia</taxon>
        <taxon>Autobranchia</taxon>
        <taxon>Pteriomorphia</taxon>
        <taxon>Mytilida</taxon>
        <taxon>Mytiloidea</taxon>
        <taxon>Mytilidae</taxon>
        <taxon>Mytilinae</taxon>
        <taxon>Mytilus</taxon>
    </lineage>
</organism>
<evidence type="ECO:0000256" key="1">
    <source>
        <dbReference type="SAM" id="MobiDB-lite"/>
    </source>
</evidence>
<proteinExistence type="predicted"/>
<sequence length="120" mass="14314">MCSGSVKRRLVQRSGVEQTYPGVWCWADLSIEENQNTLSLKEGILQLKDTQVEKRTHFEDYLKKIENTNSTLKTELDQTKKELEKQKNQKIRRVKKRQNRKETYQEHIIQSVVGEPKRRR</sequence>
<evidence type="ECO:0000313" key="3">
    <source>
        <dbReference type="Proteomes" id="UP000596742"/>
    </source>
</evidence>
<accession>A0A8B6D1R5</accession>